<feature type="compositionally biased region" description="Basic and acidic residues" evidence="5">
    <location>
        <begin position="1216"/>
        <end position="1227"/>
    </location>
</feature>
<evidence type="ECO:0000313" key="7">
    <source>
        <dbReference type="EMBL" id="EGU78288.1"/>
    </source>
</evidence>
<feature type="region of interest" description="Disordered" evidence="5">
    <location>
        <begin position="242"/>
        <end position="293"/>
    </location>
</feature>
<feature type="region of interest" description="Disordered" evidence="5">
    <location>
        <begin position="489"/>
        <end position="524"/>
    </location>
</feature>
<evidence type="ECO:0000256" key="4">
    <source>
        <dbReference type="SAM" id="Coils"/>
    </source>
</evidence>
<proteinExistence type="inferred from homology"/>
<feature type="region of interest" description="Disordered" evidence="5">
    <location>
        <begin position="1147"/>
        <end position="1227"/>
    </location>
</feature>
<name>F9FXR8_FUSOF</name>
<evidence type="ECO:0000256" key="5">
    <source>
        <dbReference type="SAM" id="MobiDB-lite"/>
    </source>
</evidence>
<dbReference type="EC" id="3.1.3.8" evidence="2"/>
<feature type="transmembrane region" description="Helical" evidence="6">
    <location>
        <begin position="1009"/>
        <end position="1030"/>
    </location>
</feature>
<evidence type="ECO:0000256" key="2">
    <source>
        <dbReference type="ARBA" id="ARBA00012632"/>
    </source>
</evidence>
<organism evidence="7">
    <name type="scientific">Fusarium oxysporum (strain Fo5176)</name>
    <name type="common">Fusarium vascular wilt</name>
    <dbReference type="NCBI Taxonomy" id="660025"/>
    <lineage>
        <taxon>Eukaryota</taxon>
        <taxon>Fungi</taxon>
        <taxon>Dikarya</taxon>
        <taxon>Ascomycota</taxon>
        <taxon>Pezizomycotina</taxon>
        <taxon>Sordariomycetes</taxon>
        <taxon>Hypocreomycetidae</taxon>
        <taxon>Hypocreales</taxon>
        <taxon>Nectriaceae</taxon>
        <taxon>Fusarium</taxon>
        <taxon>Fusarium oxysporum species complex</taxon>
    </lineage>
</organism>
<keyword evidence="6" id="KW-1133">Transmembrane helix</keyword>
<keyword evidence="4" id="KW-0175">Coiled coil</keyword>
<dbReference type="PANTHER" id="PTHR20963:SF24">
    <property type="entry name" value="3-PHYTASE B"/>
    <property type="match status" value="1"/>
</dbReference>
<feature type="compositionally biased region" description="Basic and acidic residues" evidence="5">
    <location>
        <begin position="489"/>
        <end position="508"/>
    </location>
</feature>
<dbReference type="Pfam" id="PF00328">
    <property type="entry name" value="His_Phos_2"/>
    <property type="match status" value="1"/>
</dbReference>
<dbReference type="OrthoDB" id="6509975at2759"/>
<evidence type="ECO:0000256" key="1">
    <source>
        <dbReference type="ARBA" id="ARBA00005375"/>
    </source>
</evidence>
<dbReference type="PaxDb" id="5507-FOXG_04159P0"/>
<feature type="compositionally biased region" description="Basic and acidic residues" evidence="5">
    <location>
        <begin position="36"/>
        <end position="49"/>
    </location>
</feature>
<accession>F9FXR8</accession>
<feature type="compositionally biased region" description="Polar residues" evidence="5">
    <location>
        <begin position="137"/>
        <end position="149"/>
    </location>
</feature>
<sequence>MALKELLGHRGYLSAAHRWSPQRTGGRVVPVAMPEHRKMSERSTRDSVSSKRRRFWSLSPSSRRPLISAPSDFRHVSTAADPFLDYPEPTPSRASNLRPAKQLPHRPYRPLELSIYQSDNGVSPIMPHFEPRPANPAPSSDYSDCVSDSQPEEVKPSLEHQKSFSDSPMSFHFPRRQALGSAPSSSHGEDEIPPLIPPKSPGRPRAYSSPDVEKVKERVANAMLEVEKLQKQIDDVIERQSLYVPSRPPTPHSVARTMPGMSSIYGPGDEPLPPTSSDLEPMPSIPALPPAAPSFAQRLNSDIIERPHTAPIRPPRTPVRTPITPPRRSRTPGEQRSPSTPPSRPRRDDMPPPPPLPLVLRPPLRKKKSFSRVSSWLFPGSQHNRNMSFDSVTNAPRPIRGNQGFYQVSLGGASEHRQSTESVDTVTRLRGKVFGYLKCYGNGIKYLGIGFGLKNWFLGGRELLALINIYNIPVKITEAVEMVRIPRDDAPSEANRSDASDADAERGRLLSGNDDEAEESYADAERLENWHTEHKRRETRRWSYLVMVTSTVALITVLAIWVHNNTLSSGCEYDGSCNDISKLWGQYSSFFSVPSEVDSSTPDDCEVTIGIALSRHGARYPTAGKTTAYSATIARLQKSVTNYGKGYEWLSDYEYNLGSEDLTDFGQDQMIDSGKAFYERYIGLAEKTEPFIRASGSDRVIMSSHNFTQGFYASRGESGYDYTDDILVIPEEPGINNTLSHGTCSSFEDNDEVGDNSAQTAWGNKFLPPIRDRLNRNLHKAKLSLQETIYLMDLCPFNIVNTPDGVGQSRFCDLFSIEDWRSYDYYMTLGKYYEYGNGNAMGPTQGVGYVNELVSRLTRKPVDDRTTTNRTLDGNPETFPLDRALYADFSHDNTMVSIFSAMGLYNSTSKLPKHHIVPAIRAHGYSSAWVVPFAARMLRLLRELDMELCRDLNAFLHYSGPLILNSEPASAPSSLICLTISSFVNTRLIASQIPWDTQKRDHRKMVSTAGGIVIAIIVLLVAGAVGWVVFTQLRARRLGLPPPSLASYLPWHKEDSGYGIQPAPSGIAGWFNDKIRKFKNRNNRSAAGAYEQSGGARGRRGFGPLDPDEAWDSRVGNEADQYGYYEEDVGGRGRDTGYGGGYNMNLAATPGLSGGRGFDEEEDRGRRASRSPASGPGGRNPFDDDAGSSLRGVSPRPIDTGVAKPKNRSGSAESSPTERRSVFRENM</sequence>
<protein>
    <recommendedName>
        <fullName evidence="2">3-phytase</fullName>
        <ecNumber evidence="2">3.1.3.8</ecNumber>
    </recommendedName>
</protein>
<comment type="caution">
    <text evidence="7">The sequence shown here is derived from an EMBL/GenBank/DDBJ whole genome shotgun (WGS) entry which is preliminary data.</text>
</comment>
<dbReference type="CDD" id="cd07061">
    <property type="entry name" value="HP_HAP_like"/>
    <property type="match status" value="1"/>
</dbReference>
<dbReference type="PANTHER" id="PTHR20963">
    <property type="entry name" value="MULTIPLE INOSITOL POLYPHOSPHATE PHOSPHATASE-RELATED"/>
    <property type="match status" value="1"/>
</dbReference>
<keyword evidence="3" id="KW-0378">Hydrolase</keyword>
<feature type="coiled-coil region" evidence="4">
    <location>
        <begin position="212"/>
        <end position="239"/>
    </location>
</feature>
<evidence type="ECO:0000256" key="6">
    <source>
        <dbReference type="SAM" id="Phobius"/>
    </source>
</evidence>
<feature type="region of interest" description="Disordered" evidence="5">
    <location>
        <begin position="82"/>
        <end position="105"/>
    </location>
</feature>
<dbReference type="AlphaFoldDB" id="F9FXR8"/>
<dbReference type="STRING" id="660025.F9FXR8"/>
<dbReference type="PROSITE" id="PS00778">
    <property type="entry name" value="HIS_ACID_PHOSPHAT_2"/>
    <property type="match status" value="1"/>
</dbReference>
<dbReference type="InterPro" id="IPR029033">
    <property type="entry name" value="His_PPase_superfam"/>
</dbReference>
<keyword evidence="6" id="KW-0812">Transmembrane</keyword>
<dbReference type="Gene3D" id="3.40.50.1240">
    <property type="entry name" value="Phosphoglycerate mutase-like"/>
    <property type="match status" value="1"/>
</dbReference>
<dbReference type="GO" id="GO:0016158">
    <property type="term" value="F:inositol hexakisphosphate 3-phosphatase activity"/>
    <property type="evidence" value="ECO:0007669"/>
    <property type="project" value="UniProtKB-EC"/>
</dbReference>
<comment type="similarity">
    <text evidence="1">Belongs to the histidine acid phosphatase family.</text>
</comment>
<feature type="region of interest" description="Disordered" evidence="5">
    <location>
        <begin position="36"/>
        <end position="61"/>
    </location>
</feature>
<dbReference type="SUPFAM" id="SSF53254">
    <property type="entry name" value="Phosphoglycerate mutase-like"/>
    <property type="match status" value="1"/>
</dbReference>
<feature type="compositionally biased region" description="Pro residues" evidence="5">
    <location>
        <begin position="283"/>
        <end position="292"/>
    </location>
</feature>
<feature type="region of interest" description="Disordered" evidence="5">
    <location>
        <begin position="306"/>
        <end position="364"/>
    </location>
</feature>
<evidence type="ECO:0000256" key="3">
    <source>
        <dbReference type="ARBA" id="ARBA00022801"/>
    </source>
</evidence>
<feature type="region of interest" description="Disordered" evidence="5">
    <location>
        <begin position="1086"/>
        <end position="1114"/>
    </location>
</feature>
<reference evidence="7" key="1">
    <citation type="journal article" date="2012" name="Mol. Plant Microbe Interact.">
        <title>A highly conserved effector in Fusarium oxysporum is required for full virulence on Arabidopsis.</title>
        <authorList>
            <person name="Thatcher L.F."/>
            <person name="Gardiner D.M."/>
            <person name="Kazan K."/>
            <person name="Manners J."/>
        </authorList>
    </citation>
    <scope>NUCLEOTIDE SEQUENCE [LARGE SCALE GENOMIC DNA]</scope>
    <source>
        <strain evidence="7">Fo5176</strain>
    </source>
</reference>
<dbReference type="InterPro" id="IPR033379">
    <property type="entry name" value="Acid_Pase_AS"/>
</dbReference>
<feature type="compositionally biased region" description="Acidic residues" evidence="5">
    <location>
        <begin position="513"/>
        <end position="522"/>
    </location>
</feature>
<dbReference type="GO" id="GO:0003993">
    <property type="term" value="F:acid phosphatase activity"/>
    <property type="evidence" value="ECO:0007669"/>
    <property type="project" value="TreeGrafter"/>
</dbReference>
<dbReference type="EMBL" id="AFQF01002826">
    <property type="protein sequence ID" value="EGU78288.1"/>
    <property type="molecule type" value="Genomic_DNA"/>
</dbReference>
<dbReference type="InterPro" id="IPR000560">
    <property type="entry name" value="His_Pase_clade-2"/>
</dbReference>
<gene>
    <name evidence="7" type="ORF">FOXB_11200</name>
</gene>
<keyword evidence="6" id="KW-0472">Membrane</keyword>
<feature type="region of interest" description="Disordered" evidence="5">
    <location>
        <begin position="122"/>
        <end position="212"/>
    </location>
</feature>
<feature type="compositionally biased region" description="Basic and acidic residues" evidence="5">
    <location>
        <begin position="152"/>
        <end position="163"/>
    </location>
</feature>